<accession>A0A086ZQG3</accession>
<name>A0A086ZQG3_9BIFI</name>
<protein>
    <recommendedName>
        <fullName evidence="4">Transposase</fullName>
    </recommendedName>
</protein>
<dbReference type="Proteomes" id="UP000029093">
    <property type="component" value="Unassembled WGS sequence"/>
</dbReference>
<dbReference type="OrthoDB" id="3231571at2"/>
<evidence type="ECO:0008006" key="4">
    <source>
        <dbReference type="Google" id="ProtNLM"/>
    </source>
</evidence>
<keyword evidence="3" id="KW-1185">Reference proteome</keyword>
<proteinExistence type="predicted"/>
<dbReference type="AlphaFoldDB" id="A0A086ZQG3"/>
<dbReference type="EMBL" id="JGYQ01000006">
    <property type="protein sequence ID" value="KFI48763.1"/>
    <property type="molecule type" value="Genomic_DNA"/>
</dbReference>
<feature type="region of interest" description="Disordered" evidence="1">
    <location>
        <begin position="156"/>
        <end position="186"/>
    </location>
</feature>
<evidence type="ECO:0000313" key="2">
    <source>
        <dbReference type="EMBL" id="KFI48763.1"/>
    </source>
</evidence>
<gene>
    <name evidence="2" type="ORF">BBOU_0224</name>
</gene>
<dbReference type="RefSeq" id="WP_026503356.1">
    <property type="nucleotide sequence ID" value="NZ_JGYQ01000006.1"/>
</dbReference>
<evidence type="ECO:0000256" key="1">
    <source>
        <dbReference type="SAM" id="MobiDB-lite"/>
    </source>
</evidence>
<dbReference type="GeneID" id="303203432"/>
<reference evidence="2 3" key="1">
    <citation type="submission" date="2014-03" db="EMBL/GenBank/DDBJ databases">
        <title>Genomics of Bifidobacteria.</title>
        <authorList>
            <person name="Ventura M."/>
            <person name="Milani C."/>
            <person name="Lugli G.A."/>
        </authorList>
    </citation>
    <scope>NUCLEOTIDE SEQUENCE [LARGE SCALE GENOMIC DNA]</scope>
    <source>
        <strain evidence="2 3">LMG 10736</strain>
    </source>
</reference>
<organism evidence="2 3">
    <name type="scientific">Bifidobacterium boum</name>
    <dbReference type="NCBI Taxonomy" id="78343"/>
    <lineage>
        <taxon>Bacteria</taxon>
        <taxon>Bacillati</taxon>
        <taxon>Actinomycetota</taxon>
        <taxon>Actinomycetes</taxon>
        <taxon>Bifidobacteriales</taxon>
        <taxon>Bifidobacteriaceae</taxon>
        <taxon>Bifidobacterium</taxon>
    </lineage>
</organism>
<feature type="compositionally biased region" description="Low complexity" evidence="1">
    <location>
        <begin position="156"/>
        <end position="175"/>
    </location>
</feature>
<comment type="caution">
    <text evidence="2">The sequence shown here is derived from an EMBL/GenBank/DDBJ whole genome shotgun (WGS) entry which is preliminary data.</text>
</comment>
<sequence length="227" mass="25619">MTRTAPHRRLVLRQLSHARQRLDLPDRKFTAQELRYLRSLPAVAAVSSGRIRYVEAFKRECVRKYRAGESPARIFRAAGLDSALIGYKRIERCIARWRNMDIRPTPEHEAEDNAYKKAVARWRQIFVTQLAHSVVADMTTGTAQAASAAESSRAAVARSSPMVSSPVSKSASSAAGHTVRPQAQRVRLSQPGEDLRDLLIAQQIRRIRELERTLERLRANCTCGAYR</sequence>
<evidence type="ECO:0000313" key="3">
    <source>
        <dbReference type="Proteomes" id="UP000029093"/>
    </source>
</evidence>